<keyword evidence="2 5" id="KW-0547">Nucleotide-binding</keyword>
<dbReference type="PROSITE" id="PS50011">
    <property type="entry name" value="PROTEIN_KINASE_DOM"/>
    <property type="match status" value="1"/>
</dbReference>
<dbReference type="SMART" id="SM00220">
    <property type="entry name" value="S_TKc"/>
    <property type="match status" value="1"/>
</dbReference>
<dbReference type="InterPro" id="IPR015943">
    <property type="entry name" value="WD40/YVTN_repeat-like_dom_sf"/>
</dbReference>
<dbReference type="PROSITE" id="PS00107">
    <property type="entry name" value="PROTEIN_KINASE_ATP"/>
    <property type="match status" value="1"/>
</dbReference>
<name>A0ABV6Y089_9ACTN</name>
<dbReference type="Gene3D" id="1.10.510.10">
    <property type="entry name" value="Transferase(Phosphotransferase) domain 1"/>
    <property type="match status" value="1"/>
</dbReference>
<keyword evidence="9" id="KW-1185">Reference proteome</keyword>
<dbReference type="CDD" id="cd14014">
    <property type="entry name" value="STKc_PknB_like"/>
    <property type="match status" value="1"/>
</dbReference>
<proteinExistence type="predicted"/>
<comment type="caution">
    <text evidence="8">The sequence shown here is derived from an EMBL/GenBank/DDBJ whole genome shotgun (WGS) entry which is preliminary data.</text>
</comment>
<dbReference type="Gene3D" id="3.30.200.20">
    <property type="entry name" value="Phosphorylase Kinase, domain 1"/>
    <property type="match status" value="1"/>
</dbReference>
<dbReference type="Pfam" id="PF00069">
    <property type="entry name" value="Pkinase"/>
    <property type="match status" value="1"/>
</dbReference>
<keyword evidence="3 8" id="KW-0418">Kinase</keyword>
<protein>
    <submittedName>
        <fullName evidence="8">Serine/threonine-protein kinase</fullName>
        <ecNumber evidence="8">2.7.11.1</ecNumber>
    </submittedName>
</protein>
<dbReference type="PANTHER" id="PTHR43289:SF34">
    <property type="entry name" value="SERINE_THREONINE-PROTEIN KINASE YBDM-RELATED"/>
    <property type="match status" value="1"/>
</dbReference>
<dbReference type="PANTHER" id="PTHR43289">
    <property type="entry name" value="MITOGEN-ACTIVATED PROTEIN KINASE KINASE KINASE 20-RELATED"/>
    <property type="match status" value="1"/>
</dbReference>
<reference evidence="8 9" key="1">
    <citation type="submission" date="2024-06" db="EMBL/GenBank/DDBJ databases">
        <authorList>
            <person name="Lee S.D."/>
        </authorList>
    </citation>
    <scope>NUCLEOTIDE SEQUENCE [LARGE SCALE GENOMIC DNA]</scope>
    <source>
        <strain evidence="8 9">N1-10</strain>
    </source>
</reference>
<feature type="region of interest" description="Disordered" evidence="6">
    <location>
        <begin position="375"/>
        <end position="407"/>
    </location>
</feature>
<evidence type="ECO:0000256" key="5">
    <source>
        <dbReference type="PROSITE-ProRule" id="PRU10141"/>
    </source>
</evidence>
<dbReference type="InterPro" id="IPR018391">
    <property type="entry name" value="PQQ_b-propeller_rpt"/>
</dbReference>
<dbReference type="EMBL" id="JBEUKS010000020">
    <property type="protein sequence ID" value="MFC1443915.1"/>
    <property type="molecule type" value="Genomic_DNA"/>
</dbReference>
<dbReference type="GO" id="GO:0004674">
    <property type="term" value="F:protein serine/threonine kinase activity"/>
    <property type="evidence" value="ECO:0007669"/>
    <property type="project" value="UniProtKB-EC"/>
</dbReference>
<evidence type="ECO:0000259" key="7">
    <source>
        <dbReference type="PROSITE" id="PS50011"/>
    </source>
</evidence>
<feature type="compositionally biased region" description="Low complexity" evidence="6">
    <location>
        <begin position="385"/>
        <end position="407"/>
    </location>
</feature>
<evidence type="ECO:0000256" key="2">
    <source>
        <dbReference type="ARBA" id="ARBA00022741"/>
    </source>
</evidence>
<dbReference type="InterPro" id="IPR017441">
    <property type="entry name" value="Protein_kinase_ATP_BS"/>
</dbReference>
<dbReference type="SUPFAM" id="SSF56112">
    <property type="entry name" value="Protein kinase-like (PK-like)"/>
    <property type="match status" value="1"/>
</dbReference>
<gene>
    <name evidence="8" type="ORF">ABUW04_37330</name>
</gene>
<evidence type="ECO:0000256" key="6">
    <source>
        <dbReference type="SAM" id="MobiDB-lite"/>
    </source>
</evidence>
<keyword evidence="4 5" id="KW-0067">ATP-binding</keyword>
<keyword evidence="1 8" id="KW-0808">Transferase</keyword>
<feature type="domain" description="Protein kinase" evidence="7">
    <location>
        <begin position="15"/>
        <end position="271"/>
    </location>
</feature>
<dbReference type="RefSeq" id="WP_380568765.1">
    <property type="nucleotide sequence ID" value="NZ_JBEUKS010000020.1"/>
</dbReference>
<evidence type="ECO:0000256" key="1">
    <source>
        <dbReference type="ARBA" id="ARBA00022679"/>
    </source>
</evidence>
<dbReference type="Proteomes" id="UP001592581">
    <property type="component" value="Unassembled WGS sequence"/>
</dbReference>
<dbReference type="PROSITE" id="PS00108">
    <property type="entry name" value="PROTEIN_KINASE_ST"/>
    <property type="match status" value="1"/>
</dbReference>
<evidence type="ECO:0000256" key="3">
    <source>
        <dbReference type="ARBA" id="ARBA00022777"/>
    </source>
</evidence>
<dbReference type="SMART" id="SM00564">
    <property type="entry name" value="PQQ"/>
    <property type="match status" value="5"/>
</dbReference>
<dbReference type="EC" id="2.7.11.1" evidence="8"/>
<dbReference type="SUPFAM" id="SSF50998">
    <property type="entry name" value="Quinoprotein alcohol dehydrogenase-like"/>
    <property type="match status" value="2"/>
</dbReference>
<evidence type="ECO:0000256" key="4">
    <source>
        <dbReference type="ARBA" id="ARBA00022840"/>
    </source>
</evidence>
<dbReference type="Gene3D" id="2.130.10.10">
    <property type="entry name" value="YVTN repeat-like/Quinoprotein amine dehydrogenase"/>
    <property type="match status" value="2"/>
</dbReference>
<evidence type="ECO:0000313" key="8">
    <source>
        <dbReference type="EMBL" id="MFC1443915.1"/>
    </source>
</evidence>
<sequence>MQPLESDDPAAIGAYRLIARLGAGGMGRVYLARSGGGRTVAVKVVRPELAESADFRSRFRREVEAAQSVSGAYTAPVVDYDHDAATPWLATAYVLGPSLAEAVDAHGPLPERSVAVLGAVLAEALQAIHGSGLVHRDLKPSNVLLSADGPRVIDFGIARALDGGALTSTGVVVGSPGFMSPEQASGRAVSPASDIFSLGSVLAFAATGHGPFGSDSVASLLYRVVHEAPDLDDLPPSLREPVGACLAKEPAERITPAELSRLLAPTGTPTLLRTAWLPAEVASDIASHAARVMDMEAPEAGPADSGTVLLGPATGASPDTAVLGRTPPPAPGPAPLRTTAVAPATPGRRRVLTGALSVGAVAVVGGGVALALTRGSGGSGPTPGPTHSPTATATAPSTSAGPTTAAPSYATHAPGVAPAPVWVYKGSSLAEVPVVPYHGTLLVSGANLTAIDARGGKQQWQGPELGSAFASPPIGIGAGVVVSVGYTATNEPALIATDPTTGAERWHLLEPAALAFTSVLAVDDKRAYLLGSKYPLDANGKAVITIGDPTTKAVIAVDLQTRKVAWTQMRKASADDQVTGSVAGKYLVYTNDQNNIVVRDTTTGVQLWSKDFGLKNFQTQVDPLLVGGDLYVGGPQLLGFTVADGKQVLSAKDSSGGSFGVPAIADGVLYAADLRGDRVVALNAATGSQQWECVVPDGPFTSTLVVVGPTLFTGSFVGSNGVYAIDRKNGKILWNYRTTSNDKDWWLATDGTLLYGVVGDEVHALPPV</sequence>
<dbReference type="InterPro" id="IPR011047">
    <property type="entry name" value="Quinoprotein_ADH-like_sf"/>
</dbReference>
<evidence type="ECO:0000313" key="9">
    <source>
        <dbReference type="Proteomes" id="UP001592581"/>
    </source>
</evidence>
<dbReference type="InterPro" id="IPR011009">
    <property type="entry name" value="Kinase-like_dom_sf"/>
</dbReference>
<dbReference type="InterPro" id="IPR002372">
    <property type="entry name" value="PQQ_rpt_dom"/>
</dbReference>
<organism evidence="8 9">
    <name type="scientific">Streptacidiphilus jeojiensis</name>
    <dbReference type="NCBI Taxonomy" id="3229225"/>
    <lineage>
        <taxon>Bacteria</taxon>
        <taxon>Bacillati</taxon>
        <taxon>Actinomycetota</taxon>
        <taxon>Actinomycetes</taxon>
        <taxon>Kitasatosporales</taxon>
        <taxon>Streptomycetaceae</taxon>
        <taxon>Streptacidiphilus</taxon>
    </lineage>
</organism>
<feature type="region of interest" description="Disordered" evidence="6">
    <location>
        <begin position="298"/>
        <end position="345"/>
    </location>
</feature>
<accession>A0ABV6Y089</accession>
<dbReference type="InterPro" id="IPR008271">
    <property type="entry name" value="Ser/Thr_kinase_AS"/>
</dbReference>
<dbReference type="Pfam" id="PF13360">
    <property type="entry name" value="PQQ_2"/>
    <property type="match status" value="1"/>
</dbReference>
<feature type="binding site" evidence="5">
    <location>
        <position position="43"/>
    </location>
    <ligand>
        <name>ATP</name>
        <dbReference type="ChEBI" id="CHEBI:30616"/>
    </ligand>
</feature>
<dbReference type="InterPro" id="IPR000719">
    <property type="entry name" value="Prot_kinase_dom"/>
</dbReference>